<evidence type="ECO:0000256" key="20">
    <source>
        <dbReference type="ARBA" id="ARBA00063876"/>
    </source>
</evidence>
<evidence type="ECO:0000256" key="14">
    <source>
        <dbReference type="ARBA" id="ARBA00022840"/>
    </source>
</evidence>
<feature type="active site" description="Proton acceptor" evidence="23">
    <location>
        <position position="308"/>
    </location>
</feature>
<organism evidence="28">
    <name type="scientific">Nyssomyia neivai</name>
    <dbReference type="NCBI Taxonomy" id="330878"/>
    <lineage>
        <taxon>Eukaryota</taxon>
        <taxon>Metazoa</taxon>
        <taxon>Ecdysozoa</taxon>
        <taxon>Arthropoda</taxon>
        <taxon>Hexapoda</taxon>
        <taxon>Insecta</taxon>
        <taxon>Pterygota</taxon>
        <taxon>Neoptera</taxon>
        <taxon>Endopterygota</taxon>
        <taxon>Diptera</taxon>
        <taxon>Nematocera</taxon>
        <taxon>Psychodoidea</taxon>
        <taxon>Psychodidae</taxon>
        <taxon>Nyssomyia</taxon>
    </lineage>
</organism>
<dbReference type="GO" id="GO:0005524">
    <property type="term" value="F:ATP binding"/>
    <property type="evidence" value="ECO:0007669"/>
    <property type="project" value="UniProtKB-KW"/>
</dbReference>
<comment type="cofactor">
    <cofactor evidence="1 25">
        <name>Mg(2+)</name>
        <dbReference type="ChEBI" id="CHEBI:18420"/>
    </cofactor>
</comment>
<comment type="catalytic activity">
    <reaction evidence="18">
        <text>ATP + H2O = ADP + phosphate + H(+)</text>
        <dbReference type="Rhea" id="RHEA:13065"/>
        <dbReference type="ChEBI" id="CHEBI:15377"/>
        <dbReference type="ChEBI" id="CHEBI:15378"/>
        <dbReference type="ChEBI" id="CHEBI:30616"/>
        <dbReference type="ChEBI" id="CHEBI:43474"/>
        <dbReference type="ChEBI" id="CHEBI:456216"/>
    </reaction>
</comment>
<protein>
    <recommendedName>
        <fullName evidence="5">Serine/threonine-protein kinase RIO1</fullName>
        <ecNumber evidence="4">2.7.11.1</ecNumber>
    </recommendedName>
    <alternativeName>
        <fullName evidence="22">RIO kinase 1</fullName>
    </alternativeName>
    <alternativeName>
        <fullName evidence="21">Serine/threonine-protein kinase rio1</fullName>
    </alternativeName>
</protein>
<dbReference type="FunFam" id="3.30.200.20:FF:000148">
    <property type="entry name" value="Serine/threonine-protein kinase RIO1"/>
    <property type="match status" value="1"/>
</dbReference>
<evidence type="ECO:0000256" key="23">
    <source>
        <dbReference type="PIRSR" id="PIRSR038147-1"/>
    </source>
</evidence>
<keyword evidence="8 28" id="KW-0723">Serine/threonine-protein kinase</keyword>
<evidence type="ECO:0000256" key="16">
    <source>
        <dbReference type="ARBA" id="ARBA00047899"/>
    </source>
</evidence>
<feature type="binding site" evidence="25">
    <location>
        <position position="325"/>
    </location>
    <ligand>
        <name>Mg(2+)</name>
        <dbReference type="ChEBI" id="CHEBI:18420"/>
    </ligand>
</feature>
<keyword evidence="11 24" id="KW-0547">Nucleotide-binding</keyword>
<keyword evidence="15" id="KW-0460">Magnesium</keyword>
<evidence type="ECO:0000256" key="22">
    <source>
        <dbReference type="ARBA" id="ARBA00076008"/>
    </source>
</evidence>
<keyword evidence="12 28" id="KW-0418">Kinase</keyword>
<dbReference type="PANTHER" id="PTHR45723">
    <property type="entry name" value="SERINE/THREONINE-PROTEIN KINASE RIO1"/>
    <property type="match status" value="1"/>
</dbReference>
<evidence type="ECO:0000256" key="24">
    <source>
        <dbReference type="PIRSR" id="PIRSR038147-2"/>
    </source>
</evidence>
<comment type="subunit">
    <text evidence="20">Associates with the precursor of the 40S ribosome subunit. Interacts (via its N-terminus) with PRMT5 (via its N-terminus). Interacts with WDR77. Found in a PRMT5 complex composed of PRMT5, WDR77 and RIOK1. Interacts (via its C-terminus) with NCL; this interaction targets NCL for PRTM5 methylation.</text>
</comment>
<dbReference type="InterPro" id="IPR051272">
    <property type="entry name" value="RIO-type_Ser/Thr_kinase"/>
</dbReference>
<feature type="binding site" evidence="24">
    <location>
        <position position="264"/>
    </location>
    <ligand>
        <name>ATP</name>
        <dbReference type="ChEBI" id="CHEBI:30616"/>
    </ligand>
</feature>
<dbReference type="GO" id="GO:0005737">
    <property type="term" value="C:cytoplasm"/>
    <property type="evidence" value="ECO:0007669"/>
    <property type="project" value="UniProtKB-SubCell"/>
</dbReference>
<dbReference type="EC" id="2.7.11.1" evidence="4"/>
<feature type="binding site" evidence="25">
    <location>
        <position position="313"/>
    </location>
    <ligand>
        <name>Mg(2+)</name>
        <dbReference type="ChEBI" id="CHEBI:18420"/>
    </ligand>
</feature>
<evidence type="ECO:0000256" key="8">
    <source>
        <dbReference type="ARBA" id="ARBA00022527"/>
    </source>
</evidence>
<evidence type="ECO:0000256" key="26">
    <source>
        <dbReference type="SAM" id="MobiDB-lite"/>
    </source>
</evidence>
<evidence type="ECO:0000256" key="15">
    <source>
        <dbReference type="ARBA" id="ARBA00022842"/>
    </source>
</evidence>
<dbReference type="Gene3D" id="1.10.510.10">
    <property type="entry name" value="Transferase(Phosphotransferase) domain 1"/>
    <property type="match status" value="1"/>
</dbReference>
<keyword evidence="9" id="KW-0808">Transferase</keyword>
<keyword evidence="6" id="KW-0963">Cytoplasm</keyword>
<feature type="binding site" evidence="24">
    <location>
        <position position="192"/>
    </location>
    <ligand>
        <name>ATP</name>
        <dbReference type="ChEBI" id="CHEBI:30616"/>
    </ligand>
</feature>
<feature type="active site" description="4-aspartylphosphate intermediate" evidence="23">
    <location>
        <position position="325"/>
    </location>
</feature>
<keyword evidence="7" id="KW-0690">Ribosome biogenesis</keyword>
<feature type="domain" description="RIO kinase" evidence="27">
    <location>
        <begin position="133"/>
        <end position="371"/>
    </location>
</feature>
<evidence type="ECO:0000256" key="5">
    <source>
        <dbReference type="ARBA" id="ARBA00016038"/>
    </source>
</evidence>
<keyword evidence="13" id="KW-0378">Hydrolase</keyword>
<dbReference type="InterPro" id="IPR000687">
    <property type="entry name" value="RIO_kinase"/>
</dbReference>
<dbReference type="SMART" id="SM00090">
    <property type="entry name" value="RIO"/>
    <property type="match status" value="1"/>
</dbReference>
<dbReference type="PROSITE" id="PS01245">
    <property type="entry name" value="RIO1"/>
    <property type="match status" value="1"/>
</dbReference>
<evidence type="ECO:0000256" key="4">
    <source>
        <dbReference type="ARBA" id="ARBA00012513"/>
    </source>
</evidence>
<accession>A0A1L8DLI2</accession>
<feature type="region of interest" description="Disordered" evidence="26">
    <location>
        <begin position="37"/>
        <end position="56"/>
    </location>
</feature>
<dbReference type="FunFam" id="1.10.510.10:FF:000232">
    <property type="entry name" value="Serine/threonine-protein kinase RIO1"/>
    <property type="match status" value="1"/>
</dbReference>
<dbReference type="InterPro" id="IPR018934">
    <property type="entry name" value="RIO_dom"/>
</dbReference>
<evidence type="ECO:0000256" key="21">
    <source>
        <dbReference type="ARBA" id="ARBA00068838"/>
    </source>
</evidence>
<comment type="catalytic activity">
    <reaction evidence="17">
        <text>L-seryl-[protein] + ATP = O-phospho-L-seryl-[protein] + ADP + H(+)</text>
        <dbReference type="Rhea" id="RHEA:17989"/>
        <dbReference type="Rhea" id="RHEA-COMP:9863"/>
        <dbReference type="Rhea" id="RHEA-COMP:11604"/>
        <dbReference type="ChEBI" id="CHEBI:15378"/>
        <dbReference type="ChEBI" id="CHEBI:29999"/>
        <dbReference type="ChEBI" id="CHEBI:30616"/>
        <dbReference type="ChEBI" id="CHEBI:83421"/>
        <dbReference type="ChEBI" id="CHEBI:456216"/>
        <dbReference type="EC" id="2.7.11.1"/>
    </reaction>
</comment>
<dbReference type="Gene3D" id="3.30.200.20">
    <property type="entry name" value="Phosphorylase Kinase, domain 1"/>
    <property type="match status" value="1"/>
</dbReference>
<dbReference type="GO" id="GO:0016787">
    <property type="term" value="F:hydrolase activity"/>
    <property type="evidence" value="ECO:0007669"/>
    <property type="project" value="UniProtKB-KW"/>
</dbReference>
<comment type="similarity">
    <text evidence="3">Belongs to the protein kinase superfamily. RIO-type Ser/Thr kinase family.</text>
</comment>
<feature type="compositionally biased region" description="Acidic residues" evidence="26">
    <location>
        <begin position="40"/>
        <end position="56"/>
    </location>
</feature>
<dbReference type="EMBL" id="GFDF01006813">
    <property type="protein sequence ID" value="JAV07271.1"/>
    <property type="molecule type" value="Transcribed_RNA"/>
</dbReference>
<evidence type="ECO:0000256" key="9">
    <source>
        <dbReference type="ARBA" id="ARBA00022679"/>
    </source>
</evidence>
<evidence type="ECO:0000256" key="19">
    <source>
        <dbReference type="ARBA" id="ARBA00057025"/>
    </source>
</evidence>
<keyword evidence="14 24" id="KW-0067">ATP-binding</keyword>
<dbReference type="InterPro" id="IPR017407">
    <property type="entry name" value="Ser/Thr_kinase_Rio1"/>
</dbReference>
<evidence type="ECO:0000256" key="10">
    <source>
        <dbReference type="ARBA" id="ARBA00022723"/>
    </source>
</evidence>
<dbReference type="PIRSF" id="PIRSF038147">
    <property type="entry name" value="Ser/Thr_PK_RIO1"/>
    <property type="match status" value="1"/>
</dbReference>
<comment type="catalytic activity">
    <reaction evidence="16">
        <text>L-threonyl-[protein] + ATP = O-phospho-L-threonyl-[protein] + ADP + H(+)</text>
        <dbReference type="Rhea" id="RHEA:46608"/>
        <dbReference type="Rhea" id="RHEA-COMP:11060"/>
        <dbReference type="Rhea" id="RHEA-COMP:11605"/>
        <dbReference type="ChEBI" id="CHEBI:15378"/>
        <dbReference type="ChEBI" id="CHEBI:30013"/>
        <dbReference type="ChEBI" id="CHEBI:30616"/>
        <dbReference type="ChEBI" id="CHEBI:61977"/>
        <dbReference type="ChEBI" id="CHEBI:456216"/>
        <dbReference type="EC" id="2.7.11.1"/>
    </reaction>
</comment>
<evidence type="ECO:0000259" key="27">
    <source>
        <dbReference type="SMART" id="SM00090"/>
    </source>
</evidence>
<evidence type="ECO:0000256" key="12">
    <source>
        <dbReference type="ARBA" id="ARBA00022777"/>
    </source>
</evidence>
<proteinExistence type="inferred from homology"/>
<evidence type="ECO:0000256" key="11">
    <source>
        <dbReference type="ARBA" id="ARBA00022741"/>
    </source>
</evidence>
<evidence type="ECO:0000256" key="3">
    <source>
        <dbReference type="ARBA" id="ARBA00009196"/>
    </source>
</evidence>
<dbReference type="GO" id="GO:0042254">
    <property type="term" value="P:ribosome biogenesis"/>
    <property type="evidence" value="ECO:0007669"/>
    <property type="project" value="UniProtKB-KW"/>
</dbReference>
<evidence type="ECO:0000256" key="1">
    <source>
        <dbReference type="ARBA" id="ARBA00001946"/>
    </source>
</evidence>
<dbReference type="InterPro" id="IPR018935">
    <property type="entry name" value="RIO_kinase_CS"/>
</dbReference>
<evidence type="ECO:0000313" key="28">
    <source>
        <dbReference type="EMBL" id="JAV07271.1"/>
    </source>
</evidence>
<reference evidence="28" key="1">
    <citation type="submission" date="2016-12" db="EMBL/GenBank/DDBJ databases">
        <title>An insight into the sialome and mialome of the sand fly, Nyssomyia neivai.</title>
        <authorList>
            <person name="Sebastian V."/>
            <person name="Goulart T.M."/>
            <person name="Oliveira W."/>
            <person name="Calvo E."/>
            <person name="Oliveira L.F."/>
            <person name="Pinto M.C."/>
            <person name="Rosselino A.M."/>
            <person name="Ribeiro J.M."/>
        </authorList>
    </citation>
    <scope>NUCLEOTIDE SEQUENCE</scope>
</reference>
<dbReference type="InterPro" id="IPR011009">
    <property type="entry name" value="Kinase-like_dom_sf"/>
</dbReference>
<evidence type="ECO:0000256" key="6">
    <source>
        <dbReference type="ARBA" id="ARBA00022490"/>
    </source>
</evidence>
<dbReference type="GO" id="GO:0004674">
    <property type="term" value="F:protein serine/threonine kinase activity"/>
    <property type="evidence" value="ECO:0007669"/>
    <property type="project" value="UniProtKB-KW"/>
</dbReference>
<dbReference type="GO" id="GO:0046872">
    <property type="term" value="F:metal ion binding"/>
    <property type="evidence" value="ECO:0007669"/>
    <property type="project" value="UniProtKB-KW"/>
</dbReference>
<evidence type="ECO:0000256" key="2">
    <source>
        <dbReference type="ARBA" id="ARBA00004496"/>
    </source>
</evidence>
<evidence type="ECO:0000256" key="7">
    <source>
        <dbReference type="ARBA" id="ARBA00022517"/>
    </source>
</evidence>
<evidence type="ECO:0000256" key="17">
    <source>
        <dbReference type="ARBA" id="ARBA00048679"/>
    </source>
</evidence>
<dbReference type="SUPFAM" id="SSF56112">
    <property type="entry name" value="Protein kinase-like (PK-like)"/>
    <property type="match status" value="1"/>
</dbReference>
<evidence type="ECO:0000256" key="25">
    <source>
        <dbReference type="PIRSR" id="PIRSR038147-3"/>
    </source>
</evidence>
<evidence type="ECO:0000256" key="13">
    <source>
        <dbReference type="ARBA" id="ARBA00022801"/>
    </source>
</evidence>
<comment type="subcellular location">
    <subcellularLocation>
        <location evidence="2">Cytoplasm</location>
    </subcellularLocation>
</comment>
<comment type="function">
    <text evidence="19">Involved in the final steps of cytoplasmic maturation of the 40S ribosomal subunit. Involved in processing of 18S-E pre-rRNA to the mature 18S rRNA. Required for the recycling of NOB1 and PNO1 from the late 40S precursor. The association with the very late 40S subunit intermediate may involve a translation-like checkpoint point cycle preceeding the binding to the 60S ribosomal subunit. Despite the protein kinase domain is proposed to act predominantly as an ATPase. The catalytic activity regulates its dynamic association with the 40S subunit. In addition to its role in ribosomal biogenesis acts as an adapter protein by recruiting NCL/nucleolin the to PRMT5 complex for its symmetrical methylation.</text>
</comment>
<dbReference type="Pfam" id="PF01163">
    <property type="entry name" value="RIO1"/>
    <property type="match status" value="1"/>
</dbReference>
<name>A0A1L8DLI2_9DIPT</name>
<keyword evidence="10" id="KW-0479">Metal-binding</keyword>
<evidence type="ECO:0000256" key="18">
    <source>
        <dbReference type="ARBA" id="ARBA00049360"/>
    </source>
</evidence>
<sequence>MEGQFSDAEEDVVLSVDNLAVKLKEVTTIDSDIFKNLPCEDAEPQDSGSDDTYSDPEDDLYLFEDRGIIKQSSGMNSQTAPTRHSSFQPNQSMLSKYTSRIHVGAFQGTSNEVKKVLDKSDRRQDAERTKMKDKKDRATVDKVLDDRTRMVLFKLFRQEKLLKIAGNIKEGKEANVYLALSNAYKHEALAVKIFKTSILDFKDRHKYIANEFRFRHGYARRNPRKMVRLWAEKEKRNLERMMKANLPVPTPLEIRENVLVMEFIGDNYEAAPRLAQVTPSQSKAREFYYDLVNHMWDLYNLCRLVHADLSEFNLLVHREKLVIIDVSQSVEHDHPNALEFLRRDCREVTKFFRKHGVAVMTVQELFNFITDPTIKEGNKQAYLQEMLLKIADRNLDDLADEEKVQEEVFQNVFIPKRLDEVVHYERDIRRAKAGDGDQLIYKTITGLSATLEVKNVPDILKKDSEDSSE</sequence>
<dbReference type="AlphaFoldDB" id="A0A1L8DLI2"/>